<keyword evidence="2" id="KW-1185">Reference proteome</keyword>
<proteinExistence type="predicted"/>
<evidence type="ECO:0000313" key="1">
    <source>
        <dbReference type="EMBL" id="KAI8043587.1"/>
    </source>
</evidence>
<name>A0A9P9YV05_9MUSC</name>
<protein>
    <submittedName>
        <fullName evidence="1">Uncharacterized protein</fullName>
    </submittedName>
</protein>
<comment type="caution">
    <text evidence="1">The sequence shown here is derived from an EMBL/GenBank/DDBJ whole genome shotgun (WGS) entry which is preliminary data.</text>
</comment>
<organism evidence="1 2">
    <name type="scientific">Drosophila gunungcola</name>
    <name type="common">fruit fly</name>
    <dbReference type="NCBI Taxonomy" id="103775"/>
    <lineage>
        <taxon>Eukaryota</taxon>
        <taxon>Metazoa</taxon>
        <taxon>Ecdysozoa</taxon>
        <taxon>Arthropoda</taxon>
        <taxon>Hexapoda</taxon>
        <taxon>Insecta</taxon>
        <taxon>Pterygota</taxon>
        <taxon>Neoptera</taxon>
        <taxon>Endopterygota</taxon>
        <taxon>Diptera</taxon>
        <taxon>Brachycera</taxon>
        <taxon>Muscomorpha</taxon>
        <taxon>Ephydroidea</taxon>
        <taxon>Drosophilidae</taxon>
        <taxon>Drosophila</taxon>
        <taxon>Sophophora</taxon>
    </lineage>
</organism>
<dbReference type="Proteomes" id="UP001059596">
    <property type="component" value="Unassembled WGS sequence"/>
</dbReference>
<gene>
    <name evidence="1" type="ORF">M5D96_004919</name>
</gene>
<reference evidence="1" key="1">
    <citation type="journal article" date="2023" name="Genome Biol. Evol.">
        <title>Long-read-based Genome Assembly of Drosophila gunungcola Reveals Fewer Chemosensory Genes in Flower-breeding Species.</title>
        <authorList>
            <person name="Negi A."/>
            <person name="Liao B.Y."/>
            <person name="Yeh S.D."/>
        </authorList>
    </citation>
    <scope>NUCLEOTIDE SEQUENCE</scope>
    <source>
        <strain evidence="1">Sukarami</strain>
    </source>
</reference>
<dbReference type="EMBL" id="JAMKOV010000002">
    <property type="protein sequence ID" value="KAI8043587.1"/>
    <property type="molecule type" value="Genomic_DNA"/>
</dbReference>
<evidence type="ECO:0000313" key="2">
    <source>
        <dbReference type="Proteomes" id="UP001059596"/>
    </source>
</evidence>
<dbReference type="AlphaFoldDB" id="A0A9P9YV05"/>
<sequence length="158" mass="18168">MNNCVILKKEAMCAGQERDKYTESLKGLLISMGDQSKKDWLGYVKKYKGEENKLAESSGRNLAKNSKNPIEMLYTFEDNQSSKIERMRLIIRKIFEPKLQMAEVSQEDKRPSQTVGQFFLTLFQQGPIEQISNLMFAIFAIIKSVVVEEMLIAPRSLH</sequence>
<accession>A0A9P9YV05</accession>